<feature type="compositionally biased region" description="Basic and acidic residues" evidence="1">
    <location>
        <begin position="183"/>
        <end position="200"/>
    </location>
</feature>
<protein>
    <submittedName>
        <fullName evidence="4">VWFA domain containing protein</fullName>
    </submittedName>
</protein>
<evidence type="ECO:0000259" key="3">
    <source>
        <dbReference type="Pfam" id="PF13203"/>
    </source>
</evidence>
<dbReference type="Pfam" id="PF09967">
    <property type="entry name" value="DUF2201"/>
    <property type="match status" value="1"/>
</dbReference>
<evidence type="ECO:0000256" key="1">
    <source>
        <dbReference type="SAM" id="MobiDB-lite"/>
    </source>
</evidence>
<dbReference type="Pfam" id="PF13203">
    <property type="entry name" value="DUF2201_N"/>
    <property type="match status" value="1"/>
</dbReference>
<feature type="domain" description="VWA-like" evidence="2">
    <location>
        <begin position="283"/>
        <end position="408"/>
    </location>
</feature>
<dbReference type="CDD" id="cd00198">
    <property type="entry name" value="vWFA"/>
    <property type="match status" value="1"/>
</dbReference>
<feature type="domain" description="Putative metallopeptidase" evidence="3">
    <location>
        <begin position="24"/>
        <end position="265"/>
    </location>
</feature>
<dbReference type="PANTHER" id="PTHR38730:SF1">
    <property type="entry name" value="SLL7028 PROTEIN"/>
    <property type="match status" value="1"/>
</dbReference>
<feature type="region of interest" description="Disordered" evidence="1">
    <location>
        <begin position="171"/>
        <end position="200"/>
    </location>
</feature>
<dbReference type="InterPro" id="IPR025154">
    <property type="entry name" value="Put_metallopeptidase_dom"/>
</dbReference>
<gene>
    <name evidence="4" type="ORF">UFOVP112_74</name>
</gene>
<dbReference type="SUPFAM" id="SSF53300">
    <property type="entry name" value="vWA-like"/>
    <property type="match status" value="1"/>
</dbReference>
<evidence type="ECO:0000259" key="2">
    <source>
        <dbReference type="Pfam" id="PF09967"/>
    </source>
</evidence>
<sequence length="417" mass="46949">MTTLAEKSKSVTVTDPKVDAAAKEKLVTARIGLLLRAPFFGNLATRMNLINADEWCPTAATDGRRFYYNSEFVNSLPLKQLEFLVGHEVLHAVYDHMGRRGNRDPKLWNIADDYCVNWDLVEQRVGDKIPVALYDSKYKGMSAEEVYDDLYENADKINIDDLMKRLLDEHLDGTGEDGEGEDGDKKGGNGRPKLSEQEKKEIRDEIKEAVLAAANASGAGNIPGGVKRMIKDLTEPVMDWRELLQQQIESTVKSDFTWARPSRRSWHMDAVMPGMKPGEQIDVVIGIDTSGSITDKDLKVFLSEIKGIMEAYDEYRITVMGWDTEVHNVGTFTSDNLEDISSFEPGGGGGTDPHCVWNYLQANDIEPKKLIMFTDFCFFGWSPEEVEQYCDTVWIIKGNKSAEPEFGVYAHYEDAEK</sequence>
<organism evidence="4">
    <name type="scientific">uncultured Caudovirales phage</name>
    <dbReference type="NCBI Taxonomy" id="2100421"/>
    <lineage>
        <taxon>Viruses</taxon>
        <taxon>Duplodnaviria</taxon>
        <taxon>Heunggongvirae</taxon>
        <taxon>Uroviricota</taxon>
        <taxon>Caudoviricetes</taxon>
        <taxon>Peduoviridae</taxon>
        <taxon>Maltschvirus</taxon>
        <taxon>Maltschvirus maltsch</taxon>
    </lineage>
</organism>
<dbReference type="EMBL" id="LR796233">
    <property type="protein sequence ID" value="CAB4128776.1"/>
    <property type="molecule type" value="Genomic_DNA"/>
</dbReference>
<dbReference type="Gene3D" id="3.40.50.410">
    <property type="entry name" value="von Willebrand factor, type A domain"/>
    <property type="match status" value="1"/>
</dbReference>
<proteinExistence type="predicted"/>
<name>A0A6J5L6A5_9CAUD</name>
<evidence type="ECO:0000313" key="4">
    <source>
        <dbReference type="EMBL" id="CAB4128776.1"/>
    </source>
</evidence>
<accession>A0A6J5L6A5</accession>
<dbReference type="InterPro" id="IPR036465">
    <property type="entry name" value="vWFA_dom_sf"/>
</dbReference>
<dbReference type="PANTHER" id="PTHR38730">
    <property type="entry name" value="SLL7028 PROTEIN"/>
    <property type="match status" value="1"/>
</dbReference>
<reference evidence="4" key="1">
    <citation type="submission" date="2020-04" db="EMBL/GenBank/DDBJ databases">
        <authorList>
            <person name="Chiriac C."/>
            <person name="Salcher M."/>
            <person name="Ghai R."/>
            <person name="Kavagutti S V."/>
        </authorList>
    </citation>
    <scope>NUCLEOTIDE SEQUENCE</scope>
</reference>
<dbReference type="InterPro" id="IPR018698">
    <property type="entry name" value="VWA-like_dom"/>
</dbReference>